<dbReference type="Proteomes" id="UP001251085">
    <property type="component" value="Unassembled WGS sequence"/>
</dbReference>
<reference evidence="8" key="1">
    <citation type="submission" date="2023-07" db="EMBL/GenBank/DDBJ databases">
        <title>Characterization of two Paracoccaceae strains isolated from Phycosphere and proposal of Xinfangfangia lacusdiani sp. nov.</title>
        <authorList>
            <person name="Deng Y."/>
            <person name="Zhang Y.Q."/>
        </authorList>
    </citation>
    <scope>NUCLEOTIDE SEQUENCE [LARGE SCALE GENOMIC DNA]</scope>
    <source>
        <strain evidence="8">CPCC 101403</strain>
    </source>
</reference>
<dbReference type="Pfam" id="PF13416">
    <property type="entry name" value="SBP_bac_8"/>
    <property type="match status" value="1"/>
</dbReference>
<evidence type="ECO:0000256" key="4">
    <source>
        <dbReference type="ARBA" id="ARBA00022729"/>
    </source>
</evidence>
<name>A0ABU3EME3_9RHOB</name>
<dbReference type="SUPFAM" id="SSF53850">
    <property type="entry name" value="Periplasmic binding protein-like II"/>
    <property type="match status" value="1"/>
</dbReference>
<keyword evidence="5" id="KW-0574">Periplasm</keyword>
<dbReference type="PANTHER" id="PTHR30006:SF3">
    <property type="entry name" value="THIAMINE-BINDING PERIPLASMIC PROTEIN"/>
    <property type="match status" value="1"/>
</dbReference>
<dbReference type="InterPro" id="IPR006311">
    <property type="entry name" value="TAT_signal"/>
</dbReference>
<dbReference type="EMBL" id="JAVRQI010000026">
    <property type="protein sequence ID" value="MDT1064595.1"/>
    <property type="molecule type" value="Genomic_DNA"/>
</dbReference>
<sequence length="359" mass="39204">MSMQSKVTRRTVLSALGAGSAVMAAPWVWSSQAHAAANEMLVRTPGGVFDDVRQTIVYEPFRKLTGVTIVPVPATAARLLAMHRSGQMEVDAIDTGDDVLLQLDAEGALEQIDYGKFSQTNPDDIEETVRHPSFTGSFNYAMVMAHNTEKFTAETAPQSWADFWDADRFAGPRTMPDMSSGAPDLEFALLADGVAVADLYPLDIDRAFASLSRIKGAVTKFWDTGALSAQMLADREVYLASLWSTRASVAIDSGAPVALQWNQNAVLGQAIGIAKGSSMKEAALQFIDFNASPEIQKAWFSNYKAVPVNKLAYEATAPELLDPDTKTPFTISRGFVRDIKWWAENRAEVNNRWSAWIAA</sequence>
<keyword evidence="8" id="KW-1185">Reference proteome</keyword>
<evidence type="ECO:0000256" key="6">
    <source>
        <dbReference type="SAM" id="SignalP"/>
    </source>
</evidence>
<protein>
    <submittedName>
        <fullName evidence="7">Polyamine ABC transporter substrate-binding protein</fullName>
    </submittedName>
</protein>
<feature type="signal peptide" evidence="6">
    <location>
        <begin position="1"/>
        <end position="35"/>
    </location>
</feature>
<comment type="caution">
    <text evidence="7">The sequence shown here is derived from an EMBL/GenBank/DDBJ whole genome shotgun (WGS) entry which is preliminary data.</text>
</comment>
<dbReference type="RefSeq" id="WP_311761680.1">
    <property type="nucleotide sequence ID" value="NZ_JAVRQI010000026.1"/>
</dbReference>
<evidence type="ECO:0000256" key="2">
    <source>
        <dbReference type="ARBA" id="ARBA00008520"/>
    </source>
</evidence>
<dbReference type="PROSITE" id="PS51318">
    <property type="entry name" value="TAT"/>
    <property type="match status" value="1"/>
</dbReference>
<keyword evidence="4 6" id="KW-0732">Signal</keyword>
<comment type="similarity">
    <text evidence="2">Belongs to the bacterial solute-binding protein 1 family.</text>
</comment>
<comment type="subcellular location">
    <subcellularLocation>
        <location evidence="1">Periplasm</location>
    </subcellularLocation>
</comment>
<accession>A0ABU3EME3</accession>
<evidence type="ECO:0000256" key="5">
    <source>
        <dbReference type="ARBA" id="ARBA00022764"/>
    </source>
</evidence>
<evidence type="ECO:0000256" key="1">
    <source>
        <dbReference type="ARBA" id="ARBA00004418"/>
    </source>
</evidence>
<proteinExistence type="inferred from homology"/>
<feature type="chain" id="PRO_5045963142" evidence="6">
    <location>
        <begin position="36"/>
        <end position="359"/>
    </location>
</feature>
<evidence type="ECO:0000313" key="8">
    <source>
        <dbReference type="Proteomes" id="UP001251085"/>
    </source>
</evidence>
<gene>
    <name evidence="7" type="ORF">RM190_22235</name>
</gene>
<dbReference type="CDD" id="cd13589">
    <property type="entry name" value="PBP2_polyamine_RpCGA009"/>
    <property type="match status" value="1"/>
</dbReference>
<organism evidence="7 8">
    <name type="scientific">Paracoccus broussonetiae</name>
    <dbReference type="NCBI Taxonomy" id="3075834"/>
    <lineage>
        <taxon>Bacteria</taxon>
        <taxon>Pseudomonadati</taxon>
        <taxon>Pseudomonadota</taxon>
        <taxon>Alphaproteobacteria</taxon>
        <taxon>Rhodobacterales</taxon>
        <taxon>Paracoccaceae</taxon>
        <taxon>Paracoccus</taxon>
    </lineage>
</organism>
<dbReference type="PANTHER" id="PTHR30006">
    <property type="entry name" value="THIAMINE-BINDING PERIPLASMIC PROTEIN-RELATED"/>
    <property type="match status" value="1"/>
</dbReference>
<keyword evidence="3" id="KW-0813">Transport</keyword>
<evidence type="ECO:0000256" key="3">
    <source>
        <dbReference type="ARBA" id="ARBA00022448"/>
    </source>
</evidence>
<dbReference type="InterPro" id="IPR006059">
    <property type="entry name" value="SBP"/>
</dbReference>
<evidence type="ECO:0000313" key="7">
    <source>
        <dbReference type="EMBL" id="MDT1064595.1"/>
    </source>
</evidence>
<dbReference type="Gene3D" id="3.40.190.10">
    <property type="entry name" value="Periplasmic binding protein-like II"/>
    <property type="match status" value="2"/>
</dbReference>